<organism evidence="1 2">
    <name type="scientific">Tenebrio molitor</name>
    <name type="common">Yellow mealworm beetle</name>
    <dbReference type="NCBI Taxonomy" id="7067"/>
    <lineage>
        <taxon>Eukaryota</taxon>
        <taxon>Metazoa</taxon>
        <taxon>Ecdysozoa</taxon>
        <taxon>Arthropoda</taxon>
        <taxon>Hexapoda</taxon>
        <taxon>Insecta</taxon>
        <taxon>Pterygota</taxon>
        <taxon>Neoptera</taxon>
        <taxon>Endopterygota</taxon>
        <taxon>Coleoptera</taxon>
        <taxon>Polyphaga</taxon>
        <taxon>Cucujiformia</taxon>
        <taxon>Tenebrionidae</taxon>
        <taxon>Tenebrio</taxon>
    </lineage>
</organism>
<gene>
    <name evidence="1" type="ORF">GEV33_003787</name>
</gene>
<name>A0A8J6HQT6_TENMO</name>
<dbReference type="AlphaFoldDB" id="A0A8J6HQT6"/>
<keyword evidence="2" id="KW-1185">Reference proteome</keyword>
<dbReference type="Proteomes" id="UP000719412">
    <property type="component" value="Unassembled WGS sequence"/>
</dbReference>
<dbReference type="EMBL" id="JABDTM020015966">
    <property type="protein sequence ID" value="KAH0819004.1"/>
    <property type="molecule type" value="Genomic_DNA"/>
</dbReference>
<evidence type="ECO:0000313" key="1">
    <source>
        <dbReference type="EMBL" id="KAH0819004.1"/>
    </source>
</evidence>
<sequence length="65" mass="7456">MDEINMDVDDGVSEASSIASDRLGDVNVDNDTDDEILEEFFSIIIDVYEELNREESDHEESDREE</sequence>
<reference evidence="1" key="1">
    <citation type="journal article" date="2020" name="J Insects Food Feed">
        <title>The yellow mealworm (Tenebrio molitor) genome: a resource for the emerging insects as food and feed industry.</title>
        <authorList>
            <person name="Eriksson T."/>
            <person name="Andere A."/>
            <person name="Kelstrup H."/>
            <person name="Emery V."/>
            <person name="Picard C."/>
        </authorList>
    </citation>
    <scope>NUCLEOTIDE SEQUENCE</scope>
    <source>
        <strain evidence="1">Stoneville</strain>
        <tissue evidence="1">Whole head</tissue>
    </source>
</reference>
<comment type="caution">
    <text evidence="1">The sequence shown here is derived from an EMBL/GenBank/DDBJ whole genome shotgun (WGS) entry which is preliminary data.</text>
</comment>
<reference evidence="1" key="2">
    <citation type="submission" date="2021-08" db="EMBL/GenBank/DDBJ databases">
        <authorList>
            <person name="Eriksson T."/>
        </authorList>
    </citation>
    <scope>NUCLEOTIDE SEQUENCE</scope>
    <source>
        <strain evidence="1">Stoneville</strain>
        <tissue evidence="1">Whole head</tissue>
    </source>
</reference>
<evidence type="ECO:0000313" key="2">
    <source>
        <dbReference type="Proteomes" id="UP000719412"/>
    </source>
</evidence>
<protein>
    <submittedName>
        <fullName evidence="1">Uncharacterized protein</fullName>
    </submittedName>
</protein>
<accession>A0A8J6HQT6</accession>
<proteinExistence type="predicted"/>